<keyword evidence="11" id="KW-0256">Endoplasmic reticulum</keyword>
<dbReference type="InterPro" id="IPR013618">
    <property type="entry name" value="TMTC_DUF1736"/>
</dbReference>
<comment type="catalytic activity">
    <reaction evidence="14">
        <text>a di-trans,poly-cis-dolichyl beta-D-mannosyl phosphate + L-threonyl-[protein] = 3-O-(alpha-D-mannosyl)-L-threonyl-[protein] + a di-trans,poly-cis-dolichyl phosphate + H(+)</text>
        <dbReference type="Rhea" id="RHEA:53396"/>
        <dbReference type="Rhea" id="RHEA-COMP:11060"/>
        <dbReference type="Rhea" id="RHEA-COMP:13547"/>
        <dbReference type="Rhea" id="RHEA-COMP:19498"/>
        <dbReference type="Rhea" id="RHEA-COMP:19501"/>
        <dbReference type="ChEBI" id="CHEBI:15378"/>
        <dbReference type="ChEBI" id="CHEBI:30013"/>
        <dbReference type="ChEBI" id="CHEBI:57683"/>
        <dbReference type="ChEBI" id="CHEBI:58211"/>
        <dbReference type="ChEBI" id="CHEBI:137323"/>
        <dbReference type="EC" id="2.4.1.109"/>
    </reaction>
</comment>
<dbReference type="EMBL" id="HG994583">
    <property type="protein sequence ID" value="CAF2918683.1"/>
    <property type="molecule type" value="Genomic_DNA"/>
</dbReference>
<dbReference type="Pfam" id="PF08409">
    <property type="entry name" value="TMTC_DUF1736"/>
    <property type="match status" value="1"/>
</dbReference>
<dbReference type="SUPFAM" id="SSF48452">
    <property type="entry name" value="TPR-like"/>
    <property type="match status" value="2"/>
</dbReference>
<keyword evidence="12" id="KW-1133">Transmembrane helix</keyword>
<evidence type="ECO:0000256" key="9">
    <source>
        <dbReference type="ARBA" id="ARBA00022737"/>
    </source>
</evidence>
<keyword evidence="10" id="KW-0802">TPR repeat</keyword>
<dbReference type="Proteomes" id="UP000675881">
    <property type="component" value="Chromosome 4"/>
</dbReference>
<comment type="function">
    <text evidence="1">Transfers mannosyl residues to the hydroxyl group of serine or threonine residues.</text>
</comment>
<evidence type="ECO:0000256" key="12">
    <source>
        <dbReference type="ARBA" id="ARBA00022989"/>
    </source>
</evidence>
<keyword evidence="17" id="KW-0328">Glycosyltransferase</keyword>
<evidence type="ECO:0000259" key="16">
    <source>
        <dbReference type="Pfam" id="PF08409"/>
    </source>
</evidence>
<dbReference type="GO" id="GO:0005783">
    <property type="term" value="C:endoplasmic reticulum"/>
    <property type="evidence" value="ECO:0007669"/>
    <property type="project" value="UniProtKB-SubCell"/>
</dbReference>
<evidence type="ECO:0000256" key="15">
    <source>
        <dbReference type="ARBA" id="ARBA00045102"/>
    </source>
</evidence>
<evidence type="ECO:0000256" key="11">
    <source>
        <dbReference type="ARBA" id="ARBA00022824"/>
    </source>
</evidence>
<evidence type="ECO:0000313" key="17">
    <source>
        <dbReference type="EMBL" id="CAF2918683.1"/>
    </source>
</evidence>
<dbReference type="PROSITE" id="PS50293">
    <property type="entry name" value="TPR_REGION"/>
    <property type="match status" value="1"/>
</dbReference>
<dbReference type="FunFam" id="1.25.40.10:FF:000239">
    <property type="entry name" value="Transmembrane and TPR repeat-containing protein 3"/>
    <property type="match status" value="1"/>
</dbReference>
<dbReference type="GO" id="GO:0016020">
    <property type="term" value="C:membrane"/>
    <property type="evidence" value="ECO:0007669"/>
    <property type="project" value="UniProtKB-SubCell"/>
</dbReference>
<dbReference type="AlphaFoldDB" id="A0A7R8H890"/>
<dbReference type="PANTHER" id="PTHR44395:SF1">
    <property type="entry name" value="PROTEIN O-MANNOSYL-TRANSFERASE TMTC3"/>
    <property type="match status" value="1"/>
</dbReference>
<protein>
    <recommendedName>
        <fullName evidence="6">dolichyl-phosphate-mannose--protein mannosyltransferase</fullName>
        <ecNumber evidence="6">2.4.1.109</ecNumber>
    </recommendedName>
</protein>
<comment type="subcellular location">
    <subcellularLocation>
        <location evidence="3">Endoplasmic reticulum</location>
    </subcellularLocation>
    <subcellularLocation>
        <location evidence="2">Membrane</location>
        <topology evidence="2">Multi-pass membrane protein</topology>
    </subcellularLocation>
</comment>
<keyword evidence="8" id="KW-0812">Transmembrane</keyword>
<dbReference type="PROSITE" id="PS50005">
    <property type="entry name" value="TPR"/>
    <property type="match status" value="3"/>
</dbReference>
<dbReference type="Gene3D" id="1.25.40.10">
    <property type="entry name" value="Tetratricopeptide repeat domain"/>
    <property type="match status" value="1"/>
</dbReference>
<evidence type="ECO:0000256" key="10">
    <source>
        <dbReference type="ARBA" id="ARBA00022803"/>
    </source>
</evidence>
<dbReference type="PANTHER" id="PTHR44395">
    <property type="match status" value="1"/>
</dbReference>
<proteinExistence type="inferred from homology"/>
<dbReference type="OrthoDB" id="66906at2759"/>
<gene>
    <name evidence="17" type="ORF">LSAA_8619</name>
</gene>
<keyword evidence="13" id="KW-0472">Membrane</keyword>
<reference evidence="17" key="1">
    <citation type="submission" date="2021-02" db="EMBL/GenBank/DDBJ databases">
        <authorList>
            <person name="Bekaert M."/>
        </authorList>
    </citation>
    <scope>NUCLEOTIDE SEQUENCE</scope>
    <source>
        <strain evidence="17">IoA-00</strain>
    </source>
</reference>
<sequence length="820" mass="94204">MKTGRGEDFLVDWRNPRDPPLNTERLFSSPLTLVTVYIPWLSDCRLEREPWGWADTMKWPYFLLWALTALCYWNGLFCDLVFDDVSAVRDNKDLRPSTPITNIFFNDFWGTPMSKEHSHKSYRPITVLTFRLNYLIHGVAPLGYHFVNVLLHGIVCCLYYKLCHVFVNRKTSFISSILFSVHPVHTEAVTGVVGRAELLSSIFFILSLLLFTNSSNSRQSKTSVLFSSTLFLVFVSLAVFSKEQGITVLGVAFLLEVYDFITSKKKKAYFWSRICLLISAGAVLLFLRFKVMGSSLPVFTTFDNPASYEGSTIRRLTWSYLLALNSWILLCPDWLCCDWTMGSVPLVPGFSDIRNLSTCLFFIVGGAMALLILRGLLKSSREQRSLFAALCLIGLPFLPASNLFFPVGFVVAERVLYIPSMGFCLLIGLGYQSLLSDKNKIILKVLLISTVIVHIIKCNIRNKDWRNEYDIFKSGLKVMPTNAKLWNNVGHALEAQEDYHEALKYFKIASEEEYYLKAKALLPQAKKDPNRLEEADRLYRQAISMRSDYVQAYINRGDILIKMNRTFEAQEVYEKALLYENSNPDLFYNLGVVFIERGLHQQALMYFDKALSVDPNHIQSLMNSAVLMQELGIPSHRPIAIKRLHRVLEFTPNSERVYFNLAMLAMDEENHQDAEKWFKKAINLKIDFRSALFNLALLLNEQKRSIEAVPFLKFLLQYHPNHIKGLILLGDIYTNQLRILDEAEDCYKRILQIDPDHIQGRHNLCVVLVEKGRLDEAEKCLQEALSRAPNEQYIARHLHIVQKRRKLISQGTTKAQPNEG</sequence>
<evidence type="ECO:0000256" key="6">
    <source>
        <dbReference type="ARBA" id="ARBA00012839"/>
    </source>
</evidence>
<dbReference type="GO" id="GO:0004169">
    <property type="term" value="F:dolichyl-phosphate-mannose-protein mannosyltransferase activity"/>
    <property type="evidence" value="ECO:0007669"/>
    <property type="project" value="UniProtKB-EC"/>
</dbReference>
<evidence type="ECO:0000256" key="13">
    <source>
        <dbReference type="ARBA" id="ARBA00023136"/>
    </source>
</evidence>
<comment type="pathway">
    <text evidence="4">Protein modification; protein glycosylation.</text>
</comment>
<comment type="catalytic activity">
    <reaction evidence="15">
        <text>a di-trans,poly-cis-dolichyl beta-D-mannosyl phosphate + L-seryl-[protein] = 3-O-(alpha-D-mannosyl)-L-seryl-[protein] + a di-trans,poly-cis-dolichyl phosphate + H(+)</text>
        <dbReference type="Rhea" id="RHEA:17377"/>
        <dbReference type="Rhea" id="RHEA-COMP:9863"/>
        <dbReference type="Rhea" id="RHEA-COMP:13546"/>
        <dbReference type="Rhea" id="RHEA-COMP:19498"/>
        <dbReference type="Rhea" id="RHEA-COMP:19501"/>
        <dbReference type="ChEBI" id="CHEBI:15378"/>
        <dbReference type="ChEBI" id="CHEBI:29999"/>
        <dbReference type="ChEBI" id="CHEBI:57683"/>
        <dbReference type="ChEBI" id="CHEBI:58211"/>
        <dbReference type="ChEBI" id="CHEBI:137321"/>
        <dbReference type="EC" id="2.4.1.109"/>
    </reaction>
</comment>
<evidence type="ECO:0000256" key="3">
    <source>
        <dbReference type="ARBA" id="ARBA00004240"/>
    </source>
</evidence>
<dbReference type="Pfam" id="PF13181">
    <property type="entry name" value="TPR_8"/>
    <property type="match status" value="3"/>
</dbReference>
<organism evidence="17 18">
    <name type="scientific">Lepeophtheirus salmonis</name>
    <name type="common">Salmon louse</name>
    <name type="synonym">Caligus salmonis</name>
    <dbReference type="NCBI Taxonomy" id="72036"/>
    <lineage>
        <taxon>Eukaryota</taxon>
        <taxon>Metazoa</taxon>
        <taxon>Ecdysozoa</taxon>
        <taxon>Arthropoda</taxon>
        <taxon>Crustacea</taxon>
        <taxon>Multicrustacea</taxon>
        <taxon>Hexanauplia</taxon>
        <taxon>Copepoda</taxon>
        <taxon>Siphonostomatoida</taxon>
        <taxon>Caligidae</taxon>
        <taxon>Lepeophtheirus</taxon>
    </lineage>
</organism>
<keyword evidence="7 17" id="KW-0808">Transferase</keyword>
<evidence type="ECO:0000256" key="7">
    <source>
        <dbReference type="ARBA" id="ARBA00022679"/>
    </source>
</evidence>
<evidence type="ECO:0000313" key="18">
    <source>
        <dbReference type="Proteomes" id="UP000675881"/>
    </source>
</evidence>
<feature type="domain" description="DUF1736" evidence="16">
    <location>
        <begin position="294"/>
        <end position="364"/>
    </location>
</feature>
<dbReference type="InterPro" id="IPR019734">
    <property type="entry name" value="TPR_rpt"/>
</dbReference>
<evidence type="ECO:0000256" key="2">
    <source>
        <dbReference type="ARBA" id="ARBA00004141"/>
    </source>
</evidence>
<comment type="similarity">
    <text evidence="5">Belongs to the TMTC family.</text>
</comment>
<evidence type="ECO:0000256" key="1">
    <source>
        <dbReference type="ARBA" id="ARBA00003582"/>
    </source>
</evidence>
<name>A0A7R8H890_LEPSM</name>
<accession>A0A7R8H890</accession>
<dbReference type="Pfam" id="PF00515">
    <property type="entry name" value="TPR_1"/>
    <property type="match status" value="1"/>
</dbReference>
<dbReference type="InterPro" id="IPR011990">
    <property type="entry name" value="TPR-like_helical_dom_sf"/>
</dbReference>
<evidence type="ECO:0000256" key="5">
    <source>
        <dbReference type="ARBA" id="ARBA00007882"/>
    </source>
</evidence>
<dbReference type="UniPathway" id="UPA00378"/>
<dbReference type="SMART" id="SM00028">
    <property type="entry name" value="TPR"/>
    <property type="match status" value="7"/>
</dbReference>
<evidence type="ECO:0000256" key="8">
    <source>
        <dbReference type="ARBA" id="ARBA00022692"/>
    </source>
</evidence>
<keyword evidence="9" id="KW-0677">Repeat</keyword>
<dbReference type="Pfam" id="PF14559">
    <property type="entry name" value="TPR_19"/>
    <property type="match status" value="1"/>
</dbReference>
<evidence type="ECO:0000256" key="4">
    <source>
        <dbReference type="ARBA" id="ARBA00004922"/>
    </source>
</evidence>
<evidence type="ECO:0000256" key="14">
    <source>
        <dbReference type="ARBA" id="ARBA00045085"/>
    </source>
</evidence>
<keyword evidence="18" id="KW-1185">Reference proteome</keyword>
<dbReference type="EC" id="2.4.1.109" evidence="6"/>